<reference evidence="1" key="1">
    <citation type="journal article" date="2019" name="MBio">
        <title>Virus Genomes from Deep Sea Sediments Expand the Ocean Megavirome and Support Independent Origins of Viral Gigantism.</title>
        <authorList>
            <person name="Backstrom D."/>
            <person name="Yutin N."/>
            <person name="Jorgensen S.L."/>
            <person name="Dharamshi J."/>
            <person name="Homa F."/>
            <person name="Zaremba-Niedwiedzka K."/>
            <person name="Spang A."/>
            <person name="Wolf Y.I."/>
            <person name="Koonin E.V."/>
            <person name="Ettema T.J."/>
        </authorList>
    </citation>
    <scope>NUCLEOTIDE SEQUENCE</scope>
</reference>
<protein>
    <submittedName>
        <fullName evidence="1">Uncharacterized protein</fullName>
    </submittedName>
</protein>
<proteinExistence type="predicted"/>
<gene>
    <name evidence="1" type="ORF">LCDPAC02_03580</name>
</gene>
<accession>A0A481YQ26</accession>
<dbReference type="EMBL" id="MK500304">
    <property type="protein sequence ID" value="QBK85159.1"/>
    <property type="molecule type" value="Genomic_DNA"/>
</dbReference>
<evidence type="ECO:0000313" key="1">
    <source>
        <dbReference type="EMBL" id="QBK85159.1"/>
    </source>
</evidence>
<sequence>MIIFLGNTIQKDKLDNMIDNYKNNDYPYDRSYYIDNMIKNNAIYIHLNVTYKINKLIYYDKYMKTIDKRDNIEILKIIYPNSKLYTF</sequence>
<name>A0A481YQ26_9VIRU</name>
<organism evidence="1">
    <name type="scientific">Pithovirus LCDPAC02</name>
    <dbReference type="NCBI Taxonomy" id="2506601"/>
    <lineage>
        <taxon>Viruses</taxon>
        <taxon>Pithoviruses</taxon>
    </lineage>
</organism>